<protein>
    <submittedName>
        <fullName evidence="2">Uncharacterized protein</fullName>
    </submittedName>
</protein>
<keyword evidence="1" id="KW-0812">Transmembrane</keyword>
<evidence type="ECO:0000256" key="1">
    <source>
        <dbReference type="SAM" id="Phobius"/>
    </source>
</evidence>
<keyword evidence="1" id="KW-1133">Transmembrane helix</keyword>
<evidence type="ECO:0000313" key="2">
    <source>
        <dbReference type="EMBL" id="OKS86479.1"/>
    </source>
</evidence>
<proteinExistence type="predicted"/>
<reference evidence="2 3" key="1">
    <citation type="submission" date="2016-11" db="EMBL/GenBank/DDBJ databases">
        <title>Whole Genome Sequencing of Mucilaginibacter polytrichastri RG4-7(T) isolated from the moss sample.</title>
        <authorList>
            <person name="Li Y."/>
        </authorList>
    </citation>
    <scope>NUCLEOTIDE SEQUENCE [LARGE SCALE GENOMIC DNA]</scope>
    <source>
        <strain evidence="2 3">RG4-7</strain>
    </source>
</reference>
<gene>
    <name evidence="2" type="ORF">RG47T_1935</name>
</gene>
<keyword evidence="3" id="KW-1185">Reference proteome</keyword>
<comment type="caution">
    <text evidence="2">The sequence shown here is derived from an EMBL/GenBank/DDBJ whole genome shotgun (WGS) entry which is preliminary data.</text>
</comment>
<feature type="transmembrane region" description="Helical" evidence="1">
    <location>
        <begin position="12"/>
        <end position="32"/>
    </location>
</feature>
<organism evidence="2 3">
    <name type="scientific">Mucilaginibacter polytrichastri</name>
    <dbReference type="NCBI Taxonomy" id="1302689"/>
    <lineage>
        <taxon>Bacteria</taxon>
        <taxon>Pseudomonadati</taxon>
        <taxon>Bacteroidota</taxon>
        <taxon>Sphingobacteriia</taxon>
        <taxon>Sphingobacteriales</taxon>
        <taxon>Sphingobacteriaceae</taxon>
        <taxon>Mucilaginibacter</taxon>
    </lineage>
</organism>
<dbReference type="AlphaFoldDB" id="A0A1Q5ZXJ7"/>
<sequence>MSLYRLKKRSKFYHYSIGLLMGLSLLIAFFYYRAFLNWLNTNLNAA</sequence>
<evidence type="ECO:0000313" key="3">
    <source>
        <dbReference type="Proteomes" id="UP000186720"/>
    </source>
</evidence>
<dbReference type="EMBL" id="MPPL01000001">
    <property type="protein sequence ID" value="OKS86479.1"/>
    <property type="molecule type" value="Genomic_DNA"/>
</dbReference>
<dbReference type="Proteomes" id="UP000186720">
    <property type="component" value="Unassembled WGS sequence"/>
</dbReference>
<name>A0A1Q5ZXJ7_9SPHI</name>
<accession>A0A1Q5ZXJ7</accession>
<keyword evidence="1" id="KW-0472">Membrane</keyword>